<dbReference type="EC" id="2.7.13.3" evidence="3"/>
<dbReference type="SMART" id="SM00086">
    <property type="entry name" value="PAC"/>
    <property type="match status" value="1"/>
</dbReference>
<comment type="caution">
    <text evidence="12">The sequence shown here is derived from an EMBL/GenBank/DDBJ whole genome shotgun (WGS) entry which is preliminary data.</text>
</comment>
<reference evidence="12 13" key="1">
    <citation type="submission" date="2017-09" db="EMBL/GenBank/DDBJ databases">
        <authorList>
            <person name="Varghese N."/>
            <person name="Submissions S."/>
        </authorList>
    </citation>
    <scope>NUCLEOTIDE SEQUENCE [LARGE SCALE GENOMIC DNA]</scope>
    <source>
        <strain evidence="12 13">OK806</strain>
    </source>
</reference>
<dbReference type="PROSITE" id="PS50110">
    <property type="entry name" value="RESPONSE_REGULATORY"/>
    <property type="match status" value="1"/>
</dbReference>
<dbReference type="InterPro" id="IPR011006">
    <property type="entry name" value="CheY-like_superfamily"/>
</dbReference>
<dbReference type="PROSITE" id="PS50109">
    <property type="entry name" value="HIS_KIN"/>
    <property type="match status" value="1"/>
</dbReference>
<dbReference type="InterPro" id="IPR001789">
    <property type="entry name" value="Sig_transdc_resp-reg_receiver"/>
</dbReference>
<evidence type="ECO:0000256" key="3">
    <source>
        <dbReference type="ARBA" id="ARBA00012438"/>
    </source>
</evidence>
<dbReference type="SMART" id="SM00387">
    <property type="entry name" value="HATPase_c"/>
    <property type="match status" value="1"/>
</dbReference>
<dbReference type="PROSITE" id="PS50113">
    <property type="entry name" value="PAC"/>
    <property type="match status" value="1"/>
</dbReference>
<keyword evidence="5" id="KW-0808">Transferase</keyword>
<feature type="domain" description="PAS" evidence="10">
    <location>
        <begin position="194"/>
        <end position="264"/>
    </location>
</feature>
<dbReference type="Pfam" id="PF00072">
    <property type="entry name" value="Response_reg"/>
    <property type="match status" value="1"/>
</dbReference>
<evidence type="ECO:0000313" key="13">
    <source>
        <dbReference type="Proteomes" id="UP000219522"/>
    </source>
</evidence>
<dbReference type="InterPro" id="IPR003661">
    <property type="entry name" value="HisK_dim/P_dom"/>
</dbReference>
<dbReference type="FunFam" id="3.30.565.10:FF:000006">
    <property type="entry name" value="Sensor histidine kinase WalK"/>
    <property type="match status" value="1"/>
</dbReference>
<evidence type="ECO:0000256" key="7">
    <source>
        <dbReference type="PROSITE-ProRule" id="PRU00169"/>
    </source>
</evidence>
<dbReference type="OrthoDB" id="9810730at2"/>
<dbReference type="InterPro" id="IPR001610">
    <property type="entry name" value="PAC"/>
</dbReference>
<protein>
    <recommendedName>
        <fullName evidence="3">histidine kinase</fullName>
        <ecNumber evidence="3">2.7.13.3</ecNumber>
    </recommendedName>
</protein>
<dbReference type="CDD" id="cd00075">
    <property type="entry name" value="HATPase"/>
    <property type="match status" value="1"/>
</dbReference>
<sequence>MDSQSPLPAEDFRLLFEATPSPLLILRPDCAFTIAAASDAYLKETLTVREEIIGKGVFDVFPDNPAVPEAGATTNLRASLATVVATKKPHVMAIQRYDVPNRTEGGFEFRYWSPVNAPVLAADGRLLYIVHRVENVTAYVHSLEANEALRERSRLLQEELSKSEAQVFRHGEALSATTLALQKATEEADAWRLGEEKFRLITDALPHIVWTARPDGYVDYYNQHFCDFAGASPPSADGAEWEHFVHPEDLDSVKTAWNHSVATGDPYETVFRVRHHSGTYRWTLARAVAVRDNDAAIVKWIGSNTDIHEKVLAEHELREAHRRKDDFLAMLAHELRNPLAPIVAGAEMLSMLLSEDARVLQVSDVIRRQIGHMKSLIDGLLDVSRVTRGLISLDKRILDIHQIVHESVEQVRPLIEAHKHRLTLQLAADVLCVCGDHKRLVQLLSNLLNNAAKYTADGGRLNLTTKASPTEVIVSVEDNGIGMTPELLRTAFDLFQQGGRTAVRAEDGLGIGLALVKSLVEQHEGTVSASSKGTGQGSEFIVRFPRVDGEPADVIVDERKPARGEARSRRVLVVDDNVDVADSLGMVLEVLGNAVVVEHEAQSAIKRAQREPFDVFILDIGLPGMNGYELARELRALSGAEDAIFVAYTGYGQEEDRRLSDEAGFAHHLVKPVGIIELQQVLADHGD</sequence>
<evidence type="ECO:0000256" key="1">
    <source>
        <dbReference type="ARBA" id="ARBA00000085"/>
    </source>
</evidence>
<dbReference type="PANTHER" id="PTHR43047:SF72">
    <property type="entry name" value="OSMOSENSING HISTIDINE PROTEIN KINASE SLN1"/>
    <property type="match status" value="1"/>
</dbReference>
<dbReference type="InterPro" id="IPR035965">
    <property type="entry name" value="PAS-like_dom_sf"/>
</dbReference>
<evidence type="ECO:0000259" key="8">
    <source>
        <dbReference type="PROSITE" id="PS50109"/>
    </source>
</evidence>
<evidence type="ECO:0000313" key="12">
    <source>
        <dbReference type="EMBL" id="SOE82530.1"/>
    </source>
</evidence>
<dbReference type="Pfam" id="PF08447">
    <property type="entry name" value="PAS_3"/>
    <property type="match status" value="1"/>
</dbReference>
<evidence type="ECO:0000256" key="4">
    <source>
        <dbReference type="ARBA" id="ARBA00022553"/>
    </source>
</evidence>
<dbReference type="Gene3D" id="3.30.565.10">
    <property type="entry name" value="Histidine kinase-like ATPase, C-terminal domain"/>
    <property type="match status" value="1"/>
</dbReference>
<dbReference type="PRINTS" id="PR00344">
    <property type="entry name" value="BCTRLSENSOR"/>
</dbReference>
<dbReference type="Pfam" id="PF00512">
    <property type="entry name" value="HisKA"/>
    <property type="match status" value="1"/>
</dbReference>
<dbReference type="CDD" id="cd00130">
    <property type="entry name" value="PAS"/>
    <property type="match status" value="1"/>
</dbReference>
<dbReference type="Pfam" id="PF02518">
    <property type="entry name" value="HATPase_c"/>
    <property type="match status" value="1"/>
</dbReference>
<comment type="catalytic activity">
    <reaction evidence="1">
        <text>ATP + protein L-histidine = ADP + protein N-phospho-L-histidine.</text>
        <dbReference type="EC" id="2.7.13.3"/>
    </reaction>
</comment>
<keyword evidence="6" id="KW-0418">Kinase</keyword>
<evidence type="ECO:0000256" key="5">
    <source>
        <dbReference type="ARBA" id="ARBA00022679"/>
    </source>
</evidence>
<dbReference type="Gene3D" id="1.10.287.130">
    <property type="match status" value="1"/>
</dbReference>
<dbReference type="InterPro" id="IPR013655">
    <property type="entry name" value="PAS_fold_3"/>
</dbReference>
<dbReference type="InterPro" id="IPR005467">
    <property type="entry name" value="His_kinase_dom"/>
</dbReference>
<dbReference type="SUPFAM" id="SSF55785">
    <property type="entry name" value="PYP-like sensor domain (PAS domain)"/>
    <property type="match status" value="2"/>
</dbReference>
<dbReference type="InterPro" id="IPR013656">
    <property type="entry name" value="PAS_4"/>
</dbReference>
<feature type="domain" description="Response regulatory" evidence="9">
    <location>
        <begin position="570"/>
        <end position="686"/>
    </location>
</feature>
<feature type="modified residue" description="4-aspartylphosphate" evidence="7">
    <location>
        <position position="619"/>
    </location>
</feature>
<name>A0A7Z7IAZ1_9BURK</name>
<dbReference type="SUPFAM" id="SSF47384">
    <property type="entry name" value="Homodimeric domain of signal transducing histidine kinase"/>
    <property type="match status" value="1"/>
</dbReference>
<feature type="domain" description="Histidine kinase" evidence="8">
    <location>
        <begin position="330"/>
        <end position="548"/>
    </location>
</feature>
<dbReference type="InterPro" id="IPR036890">
    <property type="entry name" value="HATPase_C_sf"/>
</dbReference>
<keyword evidence="13" id="KW-1185">Reference proteome</keyword>
<dbReference type="SUPFAM" id="SSF55874">
    <property type="entry name" value="ATPase domain of HSP90 chaperone/DNA topoisomerase II/histidine kinase"/>
    <property type="match status" value="1"/>
</dbReference>
<dbReference type="NCBIfam" id="TIGR00229">
    <property type="entry name" value="sensory_box"/>
    <property type="match status" value="1"/>
</dbReference>
<dbReference type="RefSeq" id="WP_062635051.1">
    <property type="nucleotide sequence ID" value="NZ_FCOG02000014.1"/>
</dbReference>
<dbReference type="SMART" id="SM00388">
    <property type="entry name" value="HisKA"/>
    <property type="match status" value="1"/>
</dbReference>
<dbReference type="InterPro" id="IPR000014">
    <property type="entry name" value="PAS"/>
</dbReference>
<dbReference type="InterPro" id="IPR004358">
    <property type="entry name" value="Sig_transdc_His_kin-like_C"/>
</dbReference>
<dbReference type="Gene3D" id="3.40.50.2300">
    <property type="match status" value="1"/>
</dbReference>
<dbReference type="SUPFAM" id="SSF52172">
    <property type="entry name" value="CheY-like"/>
    <property type="match status" value="1"/>
</dbReference>
<dbReference type="InterPro" id="IPR003594">
    <property type="entry name" value="HATPase_dom"/>
</dbReference>
<gene>
    <name evidence="12" type="ORF">SAMN05446927_5865</name>
</gene>
<evidence type="ECO:0000256" key="2">
    <source>
        <dbReference type="ARBA" id="ARBA00004429"/>
    </source>
</evidence>
<dbReference type="SMART" id="SM00091">
    <property type="entry name" value="PAS"/>
    <property type="match status" value="2"/>
</dbReference>
<dbReference type="Pfam" id="PF08448">
    <property type="entry name" value="PAS_4"/>
    <property type="match status" value="1"/>
</dbReference>
<dbReference type="InterPro" id="IPR000700">
    <property type="entry name" value="PAS-assoc_C"/>
</dbReference>
<accession>A0A7Z7IAZ1</accession>
<dbReference type="CDD" id="cd00082">
    <property type="entry name" value="HisKA"/>
    <property type="match status" value="1"/>
</dbReference>
<dbReference type="GO" id="GO:0005886">
    <property type="term" value="C:plasma membrane"/>
    <property type="evidence" value="ECO:0007669"/>
    <property type="project" value="UniProtKB-SubCell"/>
</dbReference>
<comment type="subcellular location">
    <subcellularLocation>
        <location evidence="2">Cell inner membrane</location>
        <topology evidence="2">Multi-pass membrane protein</topology>
    </subcellularLocation>
</comment>
<dbReference type="FunFam" id="3.30.450.20:FF:000099">
    <property type="entry name" value="Sensory box sensor histidine kinase"/>
    <property type="match status" value="1"/>
</dbReference>
<evidence type="ECO:0000259" key="11">
    <source>
        <dbReference type="PROSITE" id="PS50113"/>
    </source>
</evidence>
<dbReference type="GO" id="GO:0000155">
    <property type="term" value="F:phosphorelay sensor kinase activity"/>
    <property type="evidence" value="ECO:0007669"/>
    <property type="project" value="InterPro"/>
</dbReference>
<dbReference type="AlphaFoldDB" id="A0A7Z7IAZ1"/>
<dbReference type="PROSITE" id="PS50112">
    <property type="entry name" value="PAS"/>
    <property type="match status" value="1"/>
</dbReference>
<dbReference type="EMBL" id="OCSU01000002">
    <property type="protein sequence ID" value="SOE82530.1"/>
    <property type="molecule type" value="Genomic_DNA"/>
</dbReference>
<feature type="domain" description="PAC" evidence="11">
    <location>
        <begin position="267"/>
        <end position="319"/>
    </location>
</feature>
<evidence type="ECO:0000259" key="10">
    <source>
        <dbReference type="PROSITE" id="PS50112"/>
    </source>
</evidence>
<dbReference type="InterPro" id="IPR036097">
    <property type="entry name" value="HisK_dim/P_sf"/>
</dbReference>
<evidence type="ECO:0000259" key="9">
    <source>
        <dbReference type="PROSITE" id="PS50110"/>
    </source>
</evidence>
<dbReference type="GO" id="GO:0009927">
    <property type="term" value="F:histidine phosphotransfer kinase activity"/>
    <property type="evidence" value="ECO:0007669"/>
    <property type="project" value="TreeGrafter"/>
</dbReference>
<dbReference type="PANTHER" id="PTHR43047">
    <property type="entry name" value="TWO-COMPONENT HISTIDINE PROTEIN KINASE"/>
    <property type="match status" value="1"/>
</dbReference>
<keyword evidence="4 7" id="KW-0597">Phosphoprotein</keyword>
<evidence type="ECO:0000256" key="6">
    <source>
        <dbReference type="ARBA" id="ARBA00022777"/>
    </source>
</evidence>
<dbReference type="SMART" id="SM00448">
    <property type="entry name" value="REC"/>
    <property type="match status" value="1"/>
</dbReference>
<organism evidence="12 13">
    <name type="scientific">Caballeronia arationis</name>
    <dbReference type="NCBI Taxonomy" id="1777142"/>
    <lineage>
        <taxon>Bacteria</taxon>
        <taxon>Pseudomonadati</taxon>
        <taxon>Pseudomonadota</taxon>
        <taxon>Betaproteobacteria</taxon>
        <taxon>Burkholderiales</taxon>
        <taxon>Burkholderiaceae</taxon>
        <taxon>Caballeronia</taxon>
    </lineage>
</organism>
<dbReference type="Proteomes" id="UP000219522">
    <property type="component" value="Unassembled WGS sequence"/>
</dbReference>
<dbReference type="Gene3D" id="3.30.450.20">
    <property type="entry name" value="PAS domain"/>
    <property type="match status" value="2"/>
</dbReference>
<proteinExistence type="predicted"/>